<reference evidence="2 3" key="1">
    <citation type="submission" date="2013-09" db="EMBL/GenBank/DDBJ databases">
        <authorList>
            <person name="Zeng Z."/>
            <person name="Chen C."/>
        </authorList>
    </citation>
    <scope>NUCLEOTIDE SEQUENCE [LARGE SCALE GENOMIC DNA]</scope>
    <source>
        <strain evidence="2 3">WB 3.3-2</strain>
    </source>
</reference>
<protein>
    <recommendedName>
        <fullName evidence="1">Putative auto-transporter adhesin head GIN domain-containing protein</fullName>
    </recommendedName>
</protein>
<sequence length="235" mass="25763">MVLTSCNNDLTPECFEKMGAVVTYDAKVPDFSAINLSLGIELVITEGPVQKVSIQTGNNIKQYISAEVKEGKLYLTNAVSCNWVRDYKSTTVYVTTPHLEQIYSASQFAVKSNGVLTFPSLSLQSGIFSETASGTFELDVNCQNLSVDDNQACYYVINGVVENLAVSFYSGDARFDGSNLIAQKLRVFHRSTNDIIANVQQEVTGTLYGTGNLVLKNHPPVVTVNRIYTGQVVYE</sequence>
<gene>
    <name evidence="2" type="ORF">Q765_03750</name>
</gene>
<organism evidence="2 3">
    <name type="scientific">Flavobacterium rivuli WB 3.3-2 = DSM 21788</name>
    <dbReference type="NCBI Taxonomy" id="1121895"/>
    <lineage>
        <taxon>Bacteria</taxon>
        <taxon>Pseudomonadati</taxon>
        <taxon>Bacteroidota</taxon>
        <taxon>Flavobacteriia</taxon>
        <taxon>Flavobacteriales</taxon>
        <taxon>Flavobacteriaceae</taxon>
        <taxon>Flavobacterium</taxon>
    </lineage>
</organism>
<feature type="domain" description="Putative auto-transporter adhesin head GIN" evidence="1">
    <location>
        <begin position="30"/>
        <end position="219"/>
    </location>
</feature>
<proteinExistence type="predicted"/>
<evidence type="ECO:0000259" key="1">
    <source>
        <dbReference type="Pfam" id="PF10988"/>
    </source>
</evidence>
<comment type="caution">
    <text evidence="2">The sequence shown here is derived from an EMBL/GenBank/DDBJ whole genome shotgun (WGS) entry which is preliminary data.</text>
</comment>
<dbReference type="AlphaFoldDB" id="A0A0A2M9U0"/>
<keyword evidence="3" id="KW-1185">Reference proteome</keyword>
<dbReference type="InterPro" id="IPR021255">
    <property type="entry name" value="DUF2807"/>
</dbReference>
<evidence type="ECO:0000313" key="2">
    <source>
        <dbReference type="EMBL" id="KGO88168.1"/>
    </source>
</evidence>
<accession>A0A0A2M9U0</accession>
<dbReference type="Proteomes" id="UP000030152">
    <property type="component" value="Unassembled WGS sequence"/>
</dbReference>
<dbReference type="EMBL" id="JRLX01000002">
    <property type="protein sequence ID" value="KGO88168.1"/>
    <property type="molecule type" value="Genomic_DNA"/>
</dbReference>
<evidence type="ECO:0000313" key="3">
    <source>
        <dbReference type="Proteomes" id="UP000030152"/>
    </source>
</evidence>
<dbReference type="eggNOG" id="ENOG502ZC8P">
    <property type="taxonomic scope" value="Bacteria"/>
</dbReference>
<dbReference type="Gene3D" id="2.160.20.120">
    <property type="match status" value="1"/>
</dbReference>
<dbReference type="Pfam" id="PF10988">
    <property type="entry name" value="DUF2807"/>
    <property type="match status" value="1"/>
</dbReference>
<dbReference type="STRING" id="1121895.GCA_000378485_01032"/>
<name>A0A0A2M9U0_9FLAO</name>